<evidence type="ECO:0000313" key="3">
    <source>
        <dbReference type="Proteomes" id="UP001501407"/>
    </source>
</evidence>
<feature type="transmembrane region" description="Helical" evidence="1">
    <location>
        <begin position="21"/>
        <end position="43"/>
    </location>
</feature>
<proteinExistence type="predicted"/>
<gene>
    <name evidence="2" type="ORF">GCM10025760_30890</name>
</gene>
<dbReference type="RefSeq" id="WP_194415884.1">
    <property type="nucleotide sequence ID" value="NZ_BAABKZ010000005.1"/>
</dbReference>
<evidence type="ECO:0000313" key="2">
    <source>
        <dbReference type="EMBL" id="GAA5097107.1"/>
    </source>
</evidence>
<organism evidence="2 3">
    <name type="scientific">Microbacterium yannicii</name>
    <dbReference type="NCBI Taxonomy" id="671622"/>
    <lineage>
        <taxon>Bacteria</taxon>
        <taxon>Bacillati</taxon>
        <taxon>Actinomycetota</taxon>
        <taxon>Actinomycetes</taxon>
        <taxon>Micrococcales</taxon>
        <taxon>Microbacteriaceae</taxon>
        <taxon>Microbacterium</taxon>
    </lineage>
</organism>
<sequence>MTPVLRRRGVADDGGVTLIELIMYVGLAAVVLGLMTALFTTGWQSQAATTESDSLTGRAAVTNETLQSGIRSASWFAVTDDGGTLRARVLIDSGSSECRAWVVTGEGDLLYRTSPAPIDVAPAREASAGEAPAGWVSLVHRESTDGLPVRVTGAFEADARELRYHVTLSSQGSSVPLVGGATSAGGVGGAPC</sequence>
<name>A0ABP9MIE3_9MICO</name>
<reference evidence="3" key="1">
    <citation type="journal article" date="2019" name="Int. J. Syst. Evol. Microbiol.">
        <title>The Global Catalogue of Microorganisms (GCM) 10K type strain sequencing project: providing services to taxonomists for standard genome sequencing and annotation.</title>
        <authorList>
            <consortium name="The Broad Institute Genomics Platform"/>
            <consortium name="The Broad Institute Genome Sequencing Center for Infectious Disease"/>
            <person name="Wu L."/>
            <person name="Ma J."/>
        </authorList>
    </citation>
    <scope>NUCLEOTIDE SEQUENCE [LARGE SCALE GENOMIC DNA]</scope>
    <source>
        <strain evidence="3">JCM 18959</strain>
    </source>
</reference>
<evidence type="ECO:0008006" key="4">
    <source>
        <dbReference type="Google" id="ProtNLM"/>
    </source>
</evidence>
<accession>A0ABP9MIE3</accession>
<keyword evidence="3" id="KW-1185">Reference proteome</keyword>
<keyword evidence="1" id="KW-0812">Transmembrane</keyword>
<keyword evidence="1" id="KW-1133">Transmembrane helix</keyword>
<protein>
    <recommendedName>
        <fullName evidence="4">Type II secretion system protein</fullName>
    </recommendedName>
</protein>
<keyword evidence="1" id="KW-0472">Membrane</keyword>
<dbReference type="Proteomes" id="UP001501407">
    <property type="component" value="Unassembled WGS sequence"/>
</dbReference>
<dbReference type="EMBL" id="BAABKZ010000005">
    <property type="protein sequence ID" value="GAA5097107.1"/>
    <property type="molecule type" value="Genomic_DNA"/>
</dbReference>
<comment type="caution">
    <text evidence="2">The sequence shown here is derived from an EMBL/GenBank/DDBJ whole genome shotgun (WGS) entry which is preliminary data.</text>
</comment>
<evidence type="ECO:0000256" key="1">
    <source>
        <dbReference type="SAM" id="Phobius"/>
    </source>
</evidence>